<reference evidence="2 3" key="1">
    <citation type="submission" date="2019-05" db="EMBL/GenBank/DDBJ databases">
        <title>The compact genome of Giardia muris reveals important steps in the evolution of intestinal protozoan parasites.</title>
        <authorList>
            <person name="Xu F."/>
            <person name="Jimenez-Gonzalez A."/>
            <person name="Einarsson E."/>
            <person name="Astvaldsson A."/>
            <person name="Peirasmaki D."/>
            <person name="Eckmann L."/>
            <person name="Andersson J.O."/>
            <person name="Svard S.G."/>
            <person name="Jerlstrom-Hultqvist J."/>
        </authorList>
    </citation>
    <scope>NUCLEOTIDE SEQUENCE [LARGE SCALE GENOMIC DNA]</scope>
    <source>
        <strain evidence="2 3">Roberts-Thomson</strain>
    </source>
</reference>
<feature type="region of interest" description="Disordered" evidence="1">
    <location>
        <begin position="601"/>
        <end position="625"/>
    </location>
</feature>
<evidence type="ECO:0000313" key="3">
    <source>
        <dbReference type="Proteomes" id="UP000315496"/>
    </source>
</evidence>
<dbReference type="VEuPathDB" id="GiardiaDB:GMRT_12225"/>
<dbReference type="OrthoDB" id="10258070at2759"/>
<name>A0A4Z1TDJ9_GIAMU</name>
<protein>
    <submittedName>
        <fullName evidence="2">Uncharacterized protein</fullName>
    </submittedName>
</protein>
<dbReference type="Proteomes" id="UP000315496">
    <property type="component" value="Chromosome 1"/>
</dbReference>
<evidence type="ECO:0000313" key="2">
    <source>
        <dbReference type="EMBL" id="TNJ30621.1"/>
    </source>
</evidence>
<sequence>MSKRHLSRSSEIRCYTPTTELFLRQGMLPSPILSPSSASLHLTVRSNSHLESSLHDRVSERYTSLRLSQPLLRPENMYLSPARSAPSPTNPHHRPEGVLGFTYVNLTNVFGDVEIIRQNFQILTRERSITHPKTRVKKRYDTPLLGFNRKFLIPQKQYVRATSAFPNLVPFTRPLKTLISKSDRKIIQEEWDKVTEWPLERQSYSMALVSCLRRNRSTPASLGKAQHQEDSTLSNSSLDLNEALIRYHQELLSRLKYGSFQLKLVELRPSERGDELALSDTREYLKEVAEESLWTPSPMTKGIFGNVALMDSTESGCSSIMADASLVLRRQTRDGIRYILRYDEDVTVPIVVQIVADPSLMDLVYGQYHDSSELLRVIRSYEEEELRYKLNLRQRGTLTSELFLWDVHPVHQTIRSSLAMYGSFILEQQYGPYRSVSLTLTDTLDEPPSGLVSSLAYDSVFSSTEKSPITTDTTLSILNTIEQQHKARSEATVSPFSCSNISLSNPKSASSVEPVSESLEPLNNHLPQNVPTLSRLIRPREEVTRSRMRRGIGEPLREKGLNFRTRPITYPVGYWKAYGITSASFCPRVGMARITQESPYDQGSVQYQSPLDHPERLNLARPIGP</sequence>
<evidence type="ECO:0000256" key="1">
    <source>
        <dbReference type="SAM" id="MobiDB-lite"/>
    </source>
</evidence>
<gene>
    <name evidence="2" type="ORF">GMRT_12225</name>
</gene>
<accession>A0A4Z1TDJ9</accession>
<organism evidence="2 3">
    <name type="scientific">Giardia muris</name>
    <dbReference type="NCBI Taxonomy" id="5742"/>
    <lineage>
        <taxon>Eukaryota</taxon>
        <taxon>Metamonada</taxon>
        <taxon>Diplomonadida</taxon>
        <taxon>Hexamitidae</taxon>
        <taxon>Giardiinae</taxon>
        <taxon>Giardia</taxon>
    </lineage>
</organism>
<proteinExistence type="predicted"/>
<dbReference type="AlphaFoldDB" id="A0A4Z1TDJ9"/>
<dbReference type="EMBL" id="VDLU01000001">
    <property type="protein sequence ID" value="TNJ30621.1"/>
    <property type="molecule type" value="Genomic_DNA"/>
</dbReference>
<keyword evidence="3" id="KW-1185">Reference proteome</keyword>
<comment type="caution">
    <text evidence="2">The sequence shown here is derived from an EMBL/GenBank/DDBJ whole genome shotgun (WGS) entry which is preliminary data.</text>
</comment>